<reference evidence="2 3" key="1">
    <citation type="submission" date="2018-11" db="EMBL/GenBank/DDBJ databases">
        <title>Genome sequence and assembly of Colletotrichum sidae.</title>
        <authorList>
            <person name="Gan P."/>
            <person name="Shirasu K."/>
        </authorList>
    </citation>
    <scope>NUCLEOTIDE SEQUENCE [LARGE SCALE GENOMIC DNA]</scope>
    <source>
        <strain evidence="2 3">CBS 518.97</strain>
    </source>
</reference>
<feature type="region of interest" description="Disordered" evidence="1">
    <location>
        <begin position="127"/>
        <end position="166"/>
    </location>
</feature>
<gene>
    <name evidence="2" type="ORF">C8034_v004389</name>
</gene>
<feature type="compositionally biased region" description="Basic and acidic residues" evidence="1">
    <location>
        <begin position="144"/>
        <end position="160"/>
    </location>
</feature>
<protein>
    <submittedName>
        <fullName evidence="2">Uncharacterized protein</fullName>
    </submittedName>
</protein>
<evidence type="ECO:0000256" key="1">
    <source>
        <dbReference type="SAM" id="MobiDB-lite"/>
    </source>
</evidence>
<evidence type="ECO:0000313" key="2">
    <source>
        <dbReference type="EMBL" id="TEA13807.1"/>
    </source>
</evidence>
<name>A0A4V3I2A5_9PEZI</name>
<organism evidence="2 3">
    <name type="scientific">Colletotrichum sidae</name>
    <dbReference type="NCBI Taxonomy" id="1347389"/>
    <lineage>
        <taxon>Eukaryota</taxon>
        <taxon>Fungi</taxon>
        <taxon>Dikarya</taxon>
        <taxon>Ascomycota</taxon>
        <taxon>Pezizomycotina</taxon>
        <taxon>Sordariomycetes</taxon>
        <taxon>Hypocreomycetidae</taxon>
        <taxon>Glomerellales</taxon>
        <taxon>Glomerellaceae</taxon>
        <taxon>Colletotrichum</taxon>
        <taxon>Colletotrichum orbiculare species complex</taxon>
    </lineage>
</organism>
<feature type="region of interest" description="Disordered" evidence="1">
    <location>
        <begin position="1"/>
        <end position="28"/>
    </location>
</feature>
<dbReference type="Proteomes" id="UP000295604">
    <property type="component" value="Unassembled WGS sequence"/>
</dbReference>
<comment type="caution">
    <text evidence="2">The sequence shown here is derived from an EMBL/GenBank/DDBJ whole genome shotgun (WGS) entry which is preliminary data.</text>
</comment>
<sequence length="166" mass="18326">MPSAPGQQPLPPDGRVDEALDTFPRPTQNALLPESPFLSRFTESLVSPPPADDFLSRCGCWRDGTRARYAADSNHIASQPVYFVPQPPLLASTITVVSARSIATHEGTPFPFIPSWASSAATRWANTTKETVLAKHQHPGPSDQEFHEQARPRPADRPDYRNPYLL</sequence>
<proteinExistence type="predicted"/>
<dbReference type="AlphaFoldDB" id="A0A4V3I2A5"/>
<dbReference type="EMBL" id="QAPF01000185">
    <property type="protein sequence ID" value="TEA13807.1"/>
    <property type="molecule type" value="Genomic_DNA"/>
</dbReference>
<evidence type="ECO:0000313" key="3">
    <source>
        <dbReference type="Proteomes" id="UP000295604"/>
    </source>
</evidence>
<keyword evidence="3" id="KW-1185">Reference proteome</keyword>
<accession>A0A4V3I2A5</accession>